<proteinExistence type="predicted"/>
<protein>
    <submittedName>
        <fullName evidence="1">Uncharacterized protein</fullName>
    </submittedName>
</protein>
<feature type="non-terminal residue" evidence="1">
    <location>
        <position position="1"/>
    </location>
</feature>
<evidence type="ECO:0000313" key="1">
    <source>
        <dbReference type="EMBL" id="GEZ32044.1"/>
    </source>
</evidence>
<organism evidence="1">
    <name type="scientific">Tanacetum cinerariifolium</name>
    <name type="common">Dalmatian daisy</name>
    <name type="synonym">Chrysanthemum cinerariifolium</name>
    <dbReference type="NCBI Taxonomy" id="118510"/>
    <lineage>
        <taxon>Eukaryota</taxon>
        <taxon>Viridiplantae</taxon>
        <taxon>Streptophyta</taxon>
        <taxon>Embryophyta</taxon>
        <taxon>Tracheophyta</taxon>
        <taxon>Spermatophyta</taxon>
        <taxon>Magnoliopsida</taxon>
        <taxon>eudicotyledons</taxon>
        <taxon>Gunneridae</taxon>
        <taxon>Pentapetalae</taxon>
        <taxon>asterids</taxon>
        <taxon>campanulids</taxon>
        <taxon>Asterales</taxon>
        <taxon>Asteraceae</taxon>
        <taxon>Asteroideae</taxon>
        <taxon>Anthemideae</taxon>
        <taxon>Anthemidinae</taxon>
        <taxon>Tanacetum</taxon>
    </lineage>
</organism>
<dbReference type="AlphaFoldDB" id="A0A699I9X9"/>
<name>A0A699I9X9_TANCI</name>
<gene>
    <name evidence="1" type="ORF">Tci_504017</name>
</gene>
<accession>A0A699I9X9</accession>
<sequence length="54" mass="5517">VGIGVLESGHLGTRNLITVDLHGALDSLSVVTGLGDLGELGVLCVPWVDSIGYE</sequence>
<dbReference type="EMBL" id="BKCJ010265016">
    <property type="protein sequence ID" value="GEZ32044.1"/>
    <property type="molecule type" value="Genomic_DNA"/>
</dbReference>
<reference evidence="1" key="1">
    <citation type="journal article" date="2019" name="Sci. Rep.">
        <title>Draft genome of Tanacetum cinerariifolium, the natural source of mosquito coil.</title>
        <authorList>
            <person name="Yamashiro T."/>
            <person name="Shiraishi A."/>
            <person name="Satake H."/>
            <person name="Nakayama K."/>
        </authorList>
    </citation>
    <scope>NUCLEOTIDE SEQUENCE</scope>
</reference>
<comment type="caution">
    <text evidence="1">The sequence shown here is derived from an EMBL/GenBank/DDBJ whole genome shotgun (WGS) entry which is preliminary data.</text>
</comment>